<dbReference type="Proteomes" id="UP000006671">
    <property type="component" value="Unassembled WGS sequence"/>
</dbReference>
<feature type="region of interest" description="Disordered" evidence="1">
    <location>
        <begin position="1"/>
        <end position="52"/>
    </location>
</feature>
<accession>D2VSG2</accession>
<sequence length="514" mass="59916">MHHNRSESEPTRIQSIRLPTHDRRGQSMGNSPQSPLNILSSSTPRYSKRKEERTVNLDQYSFKTQTNPTLSQLLLKLGHEIFENWDEFCGNLALQARTFKSSSKSDQETKPFSSQPCTLLNRMFSYENVFSKLTIEQQIHLITNFITNYSCYEVNGSINMRIPTHLYKYVLDEEEHITRSRSPSSPTHHVSNFSHHSNNDRFSNIKGRAPMSRRIVPQQVSVLSEMYFQYDEENDRCDSMMVLAFLLDVVLRGCVQKELTTTCMDMRSVETILSEKSEHHGDDSPCLGRDQDEEVNSYHWREYVCDVLRQLVVGRESNRDSFDETDHGNDVDMEMSAFSNDMSVWDALIMRIFKNFLDFNQNDKLSRVETVKEQCKRLKKHFKNSAKNVYQVLQHDMCRLAFVCQNATLFQPNFRTTAEKYIDSLRKEDKMKDLPLSLEMSGELPFITICYWHTLMCRGVHAYLSPLERVKAFHRVVEKAIFPIKHISPKNPTEPSHVSLILSKSVQSFLELFK</sequence>
<keyword evidence="3" id="KW-1185">Reference proteome</keyword>
<feature type="region of interest" description="Disordered" evidence="1">
    <location>
        <begin position="179"/>
        <end position="204"/>
    </location>
</feature>
<dbReference type="AlphaFoldDB" id="D2VSG2"/>
<protein>
    <submittedName>
        <fullName evidence="2">Uncharacterized protein</fullName>
    </submittedName>
</protein>
<feature type="compositionally biased region" description="Basic and acidic residues" evidence="1">
    <location>
        <begin position="1"/>
        <end position="10"/>
    </location>
</feature>
<proteinExistence type="predicted"/>
<dbReference type="OrthoDB" id="10484240at2759"/>
<name>D2VSG2_NAEGR</name>
<dbReference type="EMBL" id="GG738894">
    <property type="protein sequence ID" value="EFC40117.1"/>
    <property type="molecule type" value="Genomic_DNA"/>
</dbReference>
<dbReference type="OMA" id="KSENCAL"/>
<evidence type="ECO:0000313" key="3">
    <source>
        <dbReference type="Proteomes" id="UP000006671"/>
    </source>
</evidence>
<evidence type="ECO:0000256" key="1">
    <source>
        <dbReference type="SAM" id="MobiDB-lite"/>
    </source>
</evidence>
<dbReference type="GeneID" id="8854563"/>
<feature type="compositionally biased region" description="Polar residues" evidence="1">
    <location>
        <begin position="27"/>
        <end position="45"/>
    </location>
</feature>
<dbReference type="RefSeq" id="XP_002672861.1">
    <property type="nucleotide sequence ID" value="XM_002672815.1"/>
</dbReference>
<evidence type="ECO:0000313" key="2">
    <source>
        <dbReference type="EMBL" id="EFC40117.1"/>
    </source>
</evidence>
<dbReference type="KEGG" id="ngr:NAEGRDRAFT_81066"/>
<reference evidence="2 3" key="1">
    <citation type="journal article" date="2010" name="Cell">
        <title>The genome of Naegleria gruberi illuminates early eukaryotic versatility.</title>
        <authorList>
            <person name="Fritz-Laylin L.K."/>
            <person name="Prochnik S.E."/>
            <person name="Ginger M.L."/>
            <person name="Dacks J.B."/>
            <person name="Carpenter M.L."/>
            <person name="Field M.C."/>
            <person name="Kuo A."/>
            <person name="Paredez A."/>
            <person name="Chapman J."/>
            <person name="Pham J."/>
            <person name="Shu S."/>
            <person name="Neupane R."/>
            <person name="Cipriano M."/>
            <person name="Mancuso J."/>
            <person name="Tu H."/>
            <person name="Salamov A."/>
            <person name="Lindquist E."/>
            <person name="Shapiro H."/>
            <person name="Lucas S."/>
            <person name="Grigoriev I.V."/>
            <person name="Cande W.Z."/>
            <person name="Fulton C."/>
            <person name="Rokhsar D.S."/>
            <person name="Dawson S.C."/>
        </authorList>
    </citation>
    <scope>NUCLEOTIDE SEQUENCE [LARGE SCALE GENOMIC DNA]</scope>
    <source>
        <strain evidence="2 3">NEG-M</strain>
    </source>
</reference>
<organism evidence="3">
    <name type="scientific">Naegleria gruberi</name>
    <name type="common">Amoeba</name>
    <dbReference type="NCBI Taxonomy" id="5762"/>
    <lineage>
        <taxon>Eukaryota</taxon>
        <taxon>Discoba</taxon>
        <taxon>Heterolobosea</taxon>
        <taxon>Tetramitia</taxon>
        <taxon>Eutetramitia</taxon>
        <taxon>Vahlkampfiidae</taxon>
        <taxon>Naegleria</taxon>
    </lineage>
</organism>
<dbReference type="InParanoid" id="D2VSG2"/>
<dbReference type="VEuPathDB" id="AmoebaDB:NAEGRDRAFT_81066"/>
<gene>
    <name evidence="2" type="ORF">NAEGRDRAFT_81066</name>
</gene>